<feature type="domain" description="OTU" evidence="1">
    <location>
        <begin position="56"/>
        <end position="145"/>
    </location>
</feature>
<dbReference type="InterPro" id="IPR003323">
    <property type="entry name" value="OTU_dom"/>
</dbReference>
<accession>A0ABM4B2J5</accession>
<evidence type="ECO:0000313" key="3">
    <source>
        <dbReference type="RefSeq" id="XP_065643039.1"/>
    </source>
</evidence>
<name>A0ABM4B2J5_HYDVU</name>
<protein>
    <submittedName>
        <fullName evidence="3">Uncharacterized protein LOC136074630</fullName>
    </submittedName>
</protein>
<evidence type="ECO:0000313" key="2">
    <source>
        <dbReference type="Proteomes" id="UP001652625"/>
    </source>
</evidence>
<reference evidence="3" key="2">
    <citation type="submission" date="2025-08" db="UniProtKB">
        <authorList>
            <consortium name="RefSeq"/>
        </authorList>
    </citation>
    <scope>IDENTIFICATION</scope>
</reference>
<dbReference type="Pfam" id="PF02338">
    <property type="entry name" value="OTU"/>
    <property type="match status" value="1"/>
</dbReference>
<proteinExistence type="predicted"/>
<reference evidence="2" key="1">
    <citation type="submission" date="2025-05" db="UniProtKB">
        <authorList>
            <consortium name="RefSeq"/>
        </authorList>
    </citation>
    <scope>NUCLEOTIDE SEQUENCE [LARGE SCALE GENOMIC DNA]</scope>
</reference>
<dbReference type="PROSITE" id="PS50802">
    <property type="entry name" value="OTU"/>
    <property type="match status" value="1"/>
</dbReference>
<dbReference type="GeneID" id="136074630"/>
<dbReference type="Proteomes" id="UP001652625">
    <property type="component" value="Chromosome 01"/>
</dbReference>
<sequence>MFELSSECGDEDEFQHHFNLMKHPSKDICQKIAEKLALKILVMQDLIDGKENDVPLKMHACKADGNCFFRAILFLLSGSDCRHECVRNMVVKHMTTEPCSSLLLGYLGDDMESYLTKSGISADGIWVTDVEIFGTANLMGIAIAV</sequence>
<dbReference type="SUPFAM" id="SSF54001">
    <property type="entry name" value="Cysteine proteinases"/>
    <property type="match status" value="1"/>
</dbReference>
<gene>
    <name evidence="3" type="primary">LOC136074630</name>
</gene>
<dbReference type="InterPro" id="IPR038765">
    <property type="entry name" value="Papain-like_cys_pep_sf"/>
</dbReference>
<dbReference type="Gene3D" id="3.90.70.80">
    <property type="match status" value="1"/>
</dbReference>
<dbReference type="RefSeq" id="XP_065643039.1">
    <property type="nucleotide sequence ID" value="XM_065786967.1"/>
</dbReference>
<keyword evidence="2" id="KW-1185">Reference proteome</keyword>
<evidence type="ECO:0000259" key="1">
    <source>
        <dbReference type="PROSITE" id="PS50802"/>
    </source>
</evidence>
<organism evidence="2 3">
    <name type="scientific">Hydra vulgaris</name>
    <name type="common">Hydra</name>
    <name type="synonym">Hydra attenuata</name>
    <dbReference type="NCBI Taxonomy" id="6087"/>
    <lineage>
        <taxon>Eukaryota</taxon>
        <taxon>Metazoa</taxon>
        <taxon>Cnidaria</taxon>
        <taxon>Hydrozoa</taxon>
        <taxon>Hydroidolina</taxon>
        <taxon>Anthoathecata</taxon>
        <taxon>Aplanulata</taxon>
        <taxon>Hydridae</taxon>
        <taxon>Hydra</taxon>
    </lineage>
</organism>